<dbReference type="EMBL" id="FUKJ01000138">
    <property type="protein sequence ID" value="SJM91421.1"/>
    <property type="molecule type" value="Genomic_DNA"/>
</dbReference>
<evidence type="ECO:0000313" key="3">
    <source>
        <dbReference type="Proteomes" id="UP000195442"/>
    </source>
</evidence>
<organism evidence="2 3">
    <name type="scientific">Crenothrix polyspora</name>
    <dbReference type="NCBI Taxonomy" id="360316"/>
    <lineage>
        <taxon>Bacteria</taxon>
        <taxon>Pseudomonadati</taxon>
        <taxon>Pseudomonadota</taxon>
        <taxon>Gammaproteobacteria</taxon>
        <taxon>Methylococcales</taxon>
        <taxon>Crenotrichaceae</taxon>
        <taxon>Crenothrix</taxon>
    </lineage>
</organism>
<reference evidence="3" key="1">
    <citation type="submission" date="2017-02" db="EMBL/GenBank/DDBJ databases">
        <authorList>
            <person name="Daims H."/>
        </authorList>
    </citation>
    <scope>NUCLEOTIDE SEQUENCE [LARGE SCALE GENOMIC DNA]</scope>
</reference>
<keyword evidence="3" id="KW-1185">Reference proteome</keyword>
<dbReference type="RefSeq" id="WP_087146528.1">
    <property type="nucleotide sequence ID" value="NZ_FUKJ01000138.1"/>
</dbReference>
<dbReference type="Proteomes" id="UP000195442">
    <property type="component" value="Unassembled WGS sequence"/>
</dbReference>
<protein>
    <recommendedName>
        <fullName evidence="4">Plasmid stabilization system</fullName>
    </recommendedName>
</protein>
<gene>
    <name evidence="2" type="ORF">CRENPOLYSF2_2220007</name>
</gene>
<proteinExistence type="predicted"/>
<evidence type="ECO:0008006" key="4">
    <source>
        <dbReference type="Google" id="ProtNLM"/>
    </source>
</evidence>
<name>A0A1R4H5W4_9GAMM</name>
<accession>A0A1R4H5W4</accession>
<evidence type="ECO:0000256" key="1">
    <source>
        <dbReference type="ARBA" id="ARBA00022649"/>
    </source>
</evidence>
<keyword evidence="1" id="KW-1277">Toxin-antitoxin system</keyword>
<dbReference type="InterPro" id="IPR035093">
    <property type="entry name" value="RelE/ParE_toxin_dom_sf"/>
</dbReference>
<dbReference type="Pfam" id="PF05016">
    <property type="entry name" value="ParE_toxin"/>
    <property type="match status" value="1"/>
</dbReference>
<dbReference type="Gene3D" id="3.30.2310.20">
    <property type="entry name" value="RelE-like"/>
    <property type="match status" value="1"/>
</dbReference>
<dbReference type="OrthoDB" id="9809155at2"/>
<dbReference type="InterPro" id="IPR007712">
    <property type="entry name" value="RelE/ParE_toxin"/>
</dbReference>
<dbReference type="AlphaFoldDB" id="A0A1R4H5W4"/>
<evidence type="ECO:0000313" key="2">
    <source>
        <dbReference type="EMBL" id="SJM91421.1"/>
    </source>
</evidence>
<sequence length="98" mass="11766">MKVSFLEPAEKELQEAIDYYQEQRQGLGDEFLVEILLTLDHIEMHPQAWPQLSKRTRRCRTRRFPYGVVYRLQDDGILVVAVSHLHRKPLYWLNRLTD</sequence>